<reference evidence="2 3" key="1">
    <citation type="submission" date="2017-09" db="EMBL/GenBank/DDBJ databases">
        <title>Depth-based differentiation of microbial function through sediment-hosted aquifers and enrichment of novel symbionts in the deep terrestrial subsurface.</title>
        <authorList>
            <person name="Probst A.J."/>
            <person name="Ladd B."/>
            <person name="Jarett J.K."/>
            <person name="Geller-Mcgrath D.E."/>
            <person name="Sieber C.M."/>
            <person name="Emerson J.B."/>
            <person name="Anantharaman K."/>
            <person name="Thomas B.C."/>
            <person name="Malmstrom R."/>
            <person name="Stieglmeier M."/>
            <person name="Klingl A."/>
            <person name="Woyke T."/>
            <person name="Ryan C.M."/>
            <person name="Banfield J.F."/>
        </authorList>
    </citation>
    <scope>NUCLEOTIDE SEQUENCE [LARGE SCALE GENOMIC DNA]</scope>
    <source>
        <strain evidence="2">CG11_big_fil_rev_8_21_14_0_20_36_8</strain>
    </source>
</reference>
<feature type="domain" description="N-acetyltransferase" evidence="1">
    <location>
        <begin position="13"/>
        <end position="182"/>
    </location>
</feature>
<comment type="caution">
    <text evidence="2">The sequence shown here is derived from an EMBL/GenBank/DDBJ whole genome shotgun (WGS) entry which is preliminary data.</text>
</comment>
<dbReference type="GO" id="GO:0016747">
    <property type="term" value="F:acyltransferase activity, transferring groups other than amino-acyl groups"/>
    <property type="evidence" value="ECO:0007669"/>
    <property type="project" value="InterPro"/>
</dbReference>
<evidence type="ECO:0000259" key="1">
    <source>
        <dbReference type="PROSITE" id="PS51186"/>
    </source>
</evidence>
<dbReference type="PANTHER" id="PTHR43415">
    <property type="entry name" value="SPERMIDINE N(1)-ACETYLTRANSFERASE"/>
    <property type="match status" value="1"/>
</dbReference>
<protein>
    <recommendedName>
        <fullName evidence="1">N-acetyltransferase domain-containing protein</fullName>
    </recommendedName>
</protein>
<accession>A0A2M6IUU5</accession>
<gene>
    <name evidence="2" type="ORF">COV58_01080</name>
</gene>
<dbReference type="CDD" id="cd04301">
    <property type="entry name" value="NAT_SF"/>
    <property type="match status" value="1"/>
</dbReference>
<dbReference type="Proteomes" id="UP000231056">
    <property type="component" value="Unassembled WGS sequence"/>
</dbReference>
<dbReference type="SUPFAM" id="SSF55729">
    <property type="entry name" value="Acyl-CoA N-acyltransferases (Nat)"/>
    <property type="match status" value="1"/>
</dbReference>
<dbReference type="PROSITE" id="PS51186">
    <property type="entry name" value="GNAT"/>
    <property type="match status" value="1"/>
</dbReference>
<dbReference type="InterPro" id="IPR016181">
    <property type="entry name" value="Acyl_CoA_acyltransferase"/>
</dbReference>
<name>A0A2M6IUU5_9BACT</name>
<evidence type="ECO:0000313" key="3">
    <source>
        <dbReference type="Proteomes" id="UP000231056"/>
    </source>
</evidence>
<dbReference type="Gene3D" id="3.40.630.30">
    <property type="match status" value="1"/>
</dbReference>
<dbReference type="InterPro" id="IPR000182">
    <property type="entry name" value="GNAT_dom"/>
</dbReference>
<organism evidence="2 3">
    <name type="scientific">Candidatus Roizmanbacteria bacterium CG11_big_fil_rev_8_21_14_0_20_36_8</name>
    <dbReference type="NCBI Taxonomy" id="1974856"/>
    <lineage>
        <taxon>Bacteria</taxon>
        <taxon>Candidatus Roizmaniibacteriota</taxon>
    </lineage>
</organism>
<dbReference type="EMBL" id="PCVM01000023">
    <property type="protein sequence ID" value="PIQ73696.1"/>
    <property type="molecule type" value="Genomic_DNA"/>
</dbReference>
<dbReference type="Pfam" id="PF00583">
    <property type="entry name" value="Acetyltransf_1"/>
    <property type="match status" value="1"/>
</dbReference>
<proteinExistence type="predicted"/>
<dbReference type="AlphaFoldDB" id="A0A2M6IUU5"/>
<evidence type="ECO:0000313" key="2">
    <source>
        <dbReference type="EMBL" id="PIQ73696.1"/>
    </source>
</evidence>
<dbReference type="PANTHER" id="PTHR43415:SF3">
    <property type="entry name" value="GNAT-FAMILY ACETYLTRANSFERASE"/>
    <property type="match status" value="1"/>
</dbReference>
<sequence>MSKKFTSKSGKNIILRYVEKGDAGELCRYINELSKEDTFIRFSGETVEIKDEEEYLNKQIELFHNNDSVSIIAVYNNQIIAYSSVDRDFVNKKRSLHTASMGLSVSKEYREDGVGRKLMSSIISEAGKHISGLKLIKLTVFSINTRAKSLYESLGFVECGRMPGGILFHGEYIDEISMYLKV</sequence>